<evidence type="ECO:0000313" key="6">
    <source>
        <dbReference type="Proteomes" id="UP000446768"/>
    </source>
</evidence>
<dbReference type="PANTHER" id="PTHR43280:SF2">
    <property type="entry name" value="HTH-TYPE TRANSCRIPTIONAL REGULATOR EXSA"/>
    <property type="match status" value="1"/>
</dbReference>
<dbReference type="Gene3D" id="3.40.50.880">
    <property type="match status" value="1"/>
</dbReference>
<reference evidence="5 6" key="1">
    <citation type="submission" date="2019-11" db="EMBL/GenBank/DDBJ databases">
        <title>Novel species isolated from a subtropical stream in China.</title>
        <authorList>
            <person name="Lu H."/>
        </authorList>
    </citation>
    <scope>NUCLEOTIDE SEQUENCE [LARGE SCALE GENOMIC DNA]</scope>
    <source>
        <strain evidence="5 6">FT92W</strain>
    </source>
</reference>
<dbReference type="PROSITE" id="PS00041">
    <property type="entry name" value="HTH_ARAC_FAMILY_1"/>
    <property type="match status" value="1"/>
</dbReference>
<dbReference type="InterPro" id="IPR018060">
    <property type="entry name" value="HTH_AraC"/>
</dbReference>
<dbReference type="GO" id="GO:0003700">
    <property type="term" value="F:DNA-binding transcription factor activity"/>
    <property type="evidence" value="ECO:0007669"/>
    <property type="project" value="InterPro"/>
</dbReference>
<evidence type="ECO:0000256" key="1">
    <source>
        <dbReference type="ARBA" id="ARBA00023015"/>
    </source>
</evidence>
<dbReference type="Pfam" id="PF12833">
    <property type="entry name" value="HTH_18"/>
    <property type="match status" value="1"/>
</dbReference>
<proteinExistence type="predicted"/>
<dbReference type="InterPro" id="IPR029062">
    <property type="entry name" value="Class_I_gatase-like"/>
</dbReference>
<evidence type="ECO:0000256" key="2">
    <source>
        <dbReference type="ARBA" id="ARBA00023125"/>
    </source>
</evidence>
<dbReference type="SMART" id="SM00342">
    <property type="entry name" value="HTH_ARAC"/>
    <property type="match status" value="1"/>
</dbReference>
<dbReference type="RefSeq" id="WP_154374834.1">
    <property type="nucleotide sequence ID" value="NZ_WKJJ01000008.1"/>
</dbReference>
<dbReference type="InterPro" id="IPR009057">
    <property type="entry name" value="Homeodomain-like_sf"/>
</dbReference>
<sequence>MSQPPVQVAMYADADCWLGSIHLIRELLAVAGTLQRGPALFDVTVVGPTSAPVASFTGTQLTPDVGVEAAPPAQVIFLPAFYFPDRGRRAVGAALAAWLRQAYADGAIIVAITSSVRLLAETGLLDGREAACNPADWLTLRNHYPAIHCLPDAPLAIDGRVVTAASINPAIDACAYLVAHFYGDKAARKLARFANSTQQPSYGQFALASAAWRQHPDDRIRQAQAYIERQFMQPLTVPDVARRASMSERNFNRRFAAAVGMPPARYIMRCRIEHAKQLLSQQRVPVLTVALQCGFNDENAFRRAFRQLCGVTPGAYRGGGT</sequence>
<accession>A0A7X2INQ8</accession>
<dbReference type="InterPro" id="IPR002818">
    <property type="entry name" value="DJ-1/PfpI"/>
</dbReference>
<dbReference type="InterPro" id="IPR018062">
    <property type="entry name" value="HTH_AraC-typ_CS"/>
</dbReference>
<name>A0A7X2INQ8_9BURK</name>
<keyword evidence="3" id="KW-0804">Transcription</keyword>
<organism evidence="5 6">
    <name type="scientific">Pseudoduganella rivuli</name>
    <dbReference type="NCBI Taxonomy" id="2666085"/>
    <lineage>
        <taxon>Bacteria</taxon>
        <taxon>Pseudomonadati</taxon>
        <taxon>Pseudomonadota</taxon>
        <taxon>Betaproteobacteria</taxon>
        <taxon>Burkholderiales</taxon>
        <taxon>Oxalobacteraceae</taxon>
        <taxon>Telluria group</taxon>
        <taxon>Pseudoduganella</taxon>
    </lineage>
</organism>
<comment type="caution">
    <text evidence="5">The sequence shown here is derived from an EMBL/GenBank/DDBJ whole genome shotgun (WGS) entry which is preliminary data.</text>
</comment>
<keyword evidence="6" id="KW-1185">Reference proteome</keyword>
<gene>
    <name evidence="5" type="ORF">GJ700_14145</name>
</gene>
<keyword evidence="2" id="KW-0238">DNA-binding</keyword>
<dbReference type="PROSITE" id="PS01124">
    <property type="entry name" value="HTH_ARAC_FAMILY_2"/>
    <property type="match status" value="1"/>
</dbReference>
<feature type="domain" description="HTH araC/xylS-type" evidence="4">
    <location>
        <begin position="221"/>
        <end position="319"/>
    </location>
</feature>
<evidence type="ECO:0000259" key="4">
    <source>
        <dbReference type="PROSITE" id="PS01124"/>
    </source>
</evidence>
<evidence type="ECO:0000256" key="3">
    <source>
        <dbReference type="ARBA" id="ARBA00023163"/>
    </source>
</evidence>
<dbReference type="PANTHER" id="PTHR43280">
    <property type="entry name" value="ARAC-FAMILY TRANSCRIPTIONAL REGULATOR"/>
    <property type="match status" value="1"/>
</dbReference>
<dbReference type="Pfam" id="PF01965">
    <property type="entry name" value="DJ-1_PfpI"/>
    <property type="match status" value="1"/>
</dbReference>
<keyword evidence="1" id="KW-0805">Transcription regulation</keyword>
<dbReference type="SUPFAM" id="SSF52317">
    <property type="entry name" value="Class I glutamine amidotransferase-like"/>
    <property type="match status" value="1"/>
</dbReference>
<dbReference type="EMBL" id="WKJJ01000008">
    <property type="protein sequence ID" value="MRV72848.1"/>
    <property type="molecule type" value="Genomic_DNA"/>
</dbReference>
<dbReference type="AlphaFoldDB" id="A0A7X2INQ8"/>
<dbReference type="SUPFAM" id="SSF46689">
    <property type="entry name" value="Homeodomain-like"/>
    <property type="match status" value="2"/>
</dbReference>
<dbReference type="InterPro" id="IPR020449">
    <property type="entry name" value="Tscrpt_reg_AraC-type_HTH"/>
</dbReference>
<protein>
    <submittedName>
        <fullName evidence="5">Helix-turn-helix domain-containing protein</fullName>
    </submittedName>
</protein>
<evidence type="ECO:0000313" key="5">
    <source>
        <dbReference type="EMBL" id="MRV72848.1"/>
    </source>
</evidence>
<dbReference type="GO" id="GO:0043565">
    <property type="term" value="F:sequence-specific DNA binding"/>
    <property type="evidence" value="ECO:0007669"/>
    <property type="project" value="InterPro"/>
</dbReference>
<dbReference type="Proteomes" id="UP000446768">
    <property type="component" value="Unassembled WGS sequence"/>
</dbReference>
<dbReference type="PRINTS" id="PR00032">
    <property type="entry name" value="HTHARAC"/>
</dbReference>
<dbReference type="Gene3D" id="1.10.10.60">
    <property type="entry name" value="Homeodomain-like"/>
    <property type="match status" value="2"/>
</dbReference>